<dbReference type="EMBL" id="UGQT01000001">
    <property type="protein sequence ID" value="STZ57000.1"/>
    <property type="molecule type" value="Genomic_DNA"/>
</dbReference>
<proteinExistence type="predicted"/>
<keyword evidence="2" id="KW-1185">Reference proteome</keyword>
<gene>
    <name evidence="1" type="ORF">NCTC10821_00493</name>
</gene>
<evidence type="ECO:0000313" key="2">
    <source>
        <dbReference type="Proteomes" id="UP000254978"/>
    </source>
</evidence>
<protein>
    <submittedName>
        <fullName evidence="1">Putative regulatory protein</fullName>
    </submittedName>
</protein>
<sequence length="59" mass="6736">MSWRSQETNTKLRDLAERVVLDFSSLLGVDSGRREKADHVLLTIHERIARSGETRPEAT</sequence>
<evidence type="ECO:0000313" key="1">
    <source>
        <dbReference type="EMBL" id="STZ57000.1"/>
    </source>
</evidence>
<reference evidence="1 2" key="1">
    <citation type="submission" date="2018-06" db="EMBL/GenBank/DDBJ databases">
        <authorList>
            <consortium name="Pathogen Informatics"/>
            <person name="Doyle S."/>
        </authorList>
    </citation>
    <scope>NUCLEOTIDE SEQUENCE [LARGE SCALE GENOMIC DNA]</scope>
    <source>
        <strain evidence="1 2">NCTC10821</strain>
    </source>
</reference>
<dbReference type="RefSeq" id="WP_308213281.1">
    <property type="nucleotide sequence ID" value="NZ_AP022600.1"/>
</dbReference>
<name>A0A378T8P8_9MYCO</name>
<dbReference type="Proteomes" id="UP000254978">
    <property type="component" value="Unassembled WGS sequence"/>
</dbReference>
<accession>A0A378T8P8</accession>
<dbReference type="AlphaFoldDB" id="A0A378T8P8"/>
<organism evidence="1 2">
    <name type="scientific">Mycolicibacterium tokaiense</name>
    <dbReference type="NCBI Taxonomy" id="39695"/>
    <lineage>
        <taxon>Bacteria</taxon>
        <taxon>Bacillati</taxon>
        <taxon>Actinomycetota</taxon>
        <taxon>Actinomycetes</taxon>
        <taxon>Mycobacteriales</taxon>
        <taxon>Mycobacteriaceae</taxon>
        <taxon>Mycolicibacterium</taxon>
    </lineage>
</organism>